<proteinExistence type="predicted"/>
<comment type="caution">
    <text evidence="2">The sequence shown here is derived from an EMBL/GenBank/DDBJ whole genome shotgun (WGS) entry which is preliminary data.</text>
</comment>
<dbReference type="AlphaFoldDB" id="A0A1R2C057"/>
<evidence type="ECO:0000313" key="2">
    <source>
        <dbReference type="EMBL" id="OMJ82413.1"/>
    </source>
</evidence>
<dbReference type="OrthoDB" id="325106at2759"/>
<sequence length="391" mass="44876">MNAKALSLVLANPEISTFLAHYPISERAEVIKLTILHSIYSLKSSYQSHPSFGQLKEILTNAGKIQSLESVVIQMKEKLEGIKREIGTLEYSLNKNPPEEIPYKDHKGKILDFRPSLYEKIKEPQPKSFYRSRSAPHITKAPSDWRQGDPAVFRNRFAEISPLREKTYKEFITPSDIVQSATHRPNEEDNIVIYPEWWKALSELDVKPARLTAKVTQHVPPKPTLKQERRQWPEYQQEPKTIIEEQVRTLPPRQKPQPTVKFSPKTSEKSIEAQLESAESLNNEAKVHFNHKKYSGWVGDFTKAVKTPKSRTSNSISKEISYAESSKKDHSSGYTSSSMTNYVPSSEMRQFYQGEFNRFLESKNGESYASGRLRSPYHNSLSSEDHKGSFE</sequence>
<protein>
    <submittedName>
        <fullName evidence="2">Uncharacterized protein</fullName>
    </submittedName>
</protein>
<name>A0A1R2C057_9CILI</name>
<dbReference type="EMBL" id="MPUH01000341">
    <property type="protein sequence ID" value="OMJ82413.1"/>
    <property type="molecule type" value="Genomic_DNA"/>
</dbReference>
<feature type="compositionally biased region" description="Polar residues" evidence="1">
    <location>
        <begin position="332"/>
        <end position="344"/>
    </location>
</feature>
<organism evidence="2 3">
    <name type="scientific">Stentor coeruleus</name>
    <dbReference type="NCBI Taxonomy" id="5963"/>
    <lineage>
        <taxon>Eukaryota</taxon>
        <taxon>Sar</taxon>
        <taxon>Alveolata</taxon>
        <taxon>Ciliophora</taxon>
        <taxon>Postciliodesmatophora</taxon>
        <taxon>Heterotrichea</taxon>
        <taxon>Heterotrichida</taxon>
        <taxon>Stentoridae</taxon>
        <taxon>Stentor</taxon>
    </lineage>
</organism>
<keyword evidence="3" id="KW-1185">Reference proteome</keyword>
<dbReference type="Proteomes" id="UP000187209">
    <property type="component" value="Unassembled WGS sequence"/>
</dbReference>
<feature type="region of interest" description="Disordered" evidence="1">
    <location>
        <begin position="368"/>
        <end position="391"/>
    </location>
</feature>
<evidence type="ECO:0000313" key="3">
    <source>
        <dbReference type="Proteomes" id="UP000187209"/>
    </source>
</evidence>
<accession>A0A1R2C057</accession>
<gene>
    <name evidence="2" type="ORF">SteCoe_16888</name>
</gene>
<evidence type="ECO:0000256" key="1">
    <source>
        <dbReference type="SAM" id="MobiDB-lite"/>
    </source>
</evidence>
<reference evidence="2 3" key="1">
    <citation type="submission" date="2016-11" db="EMBL/GenBank/DDBJ databases">
        <title>The macronuclear genome of Stentor coeruleus: a giant cell with tiny introns.</title>
        <authorList>
            <person name="Slabodnick M."/>
            <person name="Ruby J.G."/>
            <person name="Reiff S.B."/>
            <person name="Swart E.C."/>
            <person name="Gosai S."/>
            <person name="Prabakaran S."/>
            <person name="Witkowska E."/>
            <person name="Larue G.E."/>
            <person name="Fisher S."/>
            <person name="Freeman R.M."/>
            <person name="Gunawardena J."/>
            <person name="Chu W."/>
            <person name="Stover N.A."/>
            <person name="Gregory B.D."/>
            <person name="Nowacki M."/>
            <person name="Derisi J."/>
            <person name="Roy S.W."/>
            <person name="Marshall W.F."/>
            <person name="Sood P."/>
        </authorList>
    </citation>
    <scope>NUCLEOTIDE SEQUENCE [LARGE SCALE GENOMIC DNA]</scope>
    <source>
        <strain evidence="2">WM001</strain>
    </source>
</reference>
<feature type="region of interest" description="Disordered" evidence="1">
    <location>
        <begin position="306"/>
        <end position="344"/>
    </location>
</feature>